<evidence type="ECO:0000313" key="2">
    <source>
        <dbReference type="Proteomes" id="UP001189429"/>
    </source>
</evidence>
<proteinExistence type="predicted"/>
<keyword evidence="2" id="KW-1185">Reference proteome</keyword>
<name>A0ABN9VFE0_9DINO</name>
<organism evidence="1 2">
    <name type="scientific">Prorocentrum cordatum</name>
    <dbReference type="NCBI Taxonomy" id="2364126"/>
    <lineage>
        <taxon>Eukaryota</taxon>
        <taxon>Sar</taxon>
        <taxon>Alveolata</taxon>
        <taxon>Dinophyceae</taxon>
        <taxon>Prorocentrales</taxon>
        <taxon>Prorocentraceae</taxon>
        <taxon>Prorocentrum</taxon>
    </lineage>
</organism>
<comment type="caution">
    <text evidence="1">The sequence shown here is derived from an EMBL/GenBank/DDBJ whole genome shotgun (WGS) entry which is preliminary data.</text>
</comment>
<feature type="non-terminal residue" evidence="1">
    <location>
        <position position="208"/>
    </location>
</feature>
<sequence>AKQLAELARQGGDLATAGKYEAEHKRLLALGAPKRPAPLHPRVQQQYAIVSRLEKVLGKEADKLVGWRSDLLVREGTVRSMRAELEEADALYKSLVTELQQQASVGQPPGAPTGPAGLKLEDFRGESFDLGAVLTIDEVSFFEGDDQLDPEGREGIAERKGDPNAGVSKLAADLLGPLVAAVKGLLQEEKKNQCLFKIRHQLKELVLK</sequence>
<dbReference type="Proteomes" id="UP001189429">
    <property type="component" value="Unassembled WGS sequence"/>
</dbReference>
<gene>
    <name evidence="1" type="ORF">PCOR1329_LOCUS56860</name>
</gene>
<feature type="non-terminal residue" evidence="1">
    <location>
        <position position="1"/>
    </location>
</feature>
<dbReference type="EMBL" id="CAUYUJ010017010">
    <property type="protein sequence ID" value="CAK0870876.1"/>
    <property type="molecule type" value="Genomic_DNA"/>
</dbReference>
<protein>
    <submittedName>
        <fullName evidence="1">Uncharacterized protein</fullName>
    </submittedName>
</protein>
<evidence type="ECO:0000313" key="1">
    <source>
        <dbReference type="EMBL" id="CAK0870876.1"/>
    </source>
</evidence>
<accession>A0ABN9VFE0</accession>
<reference evidence="1" key="1">
    <citation type="submission" date="2023-10" db="EMBL/GenBank/DDBJ databases">
        <authorList>
            <person name="Chen Y."/>
            <person name="Shah S."/>
            <person name="Dougan E. K."/>
            <person name="Thang M."/>
            <person name="Chan C."/>
        </authorList>
    </citation>
    <scope>NUCLEOTIDE SEQUENCE [LARGE SCALE GENOMIC DNA]</scope>
</reference>